<reference evidence="1" key="1">
    <citation type="submission" date="2011-11" db="EMBL/GenBank/DDBJ databases">
        <title>Decoding the brain transcriptome of the Eastern honeybee (Apis cerana) based on pyrosequencing.</title>
        <authorList>
            <person name="Sun L."/>
            <person name="Zheng H."/>
            <person name="Wang Y."/>
            <person name="Xie X."/>
            <person name="Zhu Y."/>
            <person name="Gu W."/>
            <person name="Wang S."/>
        </authorList>
    </citation>
    <scope>NUCLEOTIDE SEQUENCE</scope>
    <source>
        <tissue evidence="1">Brain</tissue>
    </source>
</reference>
<dbReference type="EMBL" id="JR044905">
    <property type="protein sequence ID" value="AEY59915.1"/>
    <property type="molecule type" value="mRNA"/>
</dbReference>
<dbReference type="AlphaFoldDB" id="V9IFQ5"/>
<proteinExistence type="evidence at transcript level"/>
<sequence length="61" mass="6686">MTAVIVQFNSSTNAVMNSTITDVCTVKRSLSPSISTEENNDCIIQDDTMKSCKRLKTEATI</sequence>
<organism evidence="1">
    <name type="scientific">Apis cerana</name>
    <name type="common">Indian honeybee</name>
    <dbReference type="NCBI Taxonomy" id="7461"/>
    <lineage>
        <taxon>Eukaryota</taxon>
        <taxon>Metazoa</taxon>
        <taxon>Ecdysozoa</taxon>
        <taxon>Arthropoda</taxon>
        <taxon>Hexapoda</taxon>
        <taxon>Insecta</taxon>
        <taxon>Pterygota</taxon>
        <taxon>Neoptera</taxon>
        <taxon>Endopterygota</taxon>
        <taxon>Hymenoptera</taxon>
        <taxon>Apocrita</taxon>
        <taxon>Aculeata</taxon>
        <taxon>Apoidea</taxon>
        <taxon>Anthophila</taxon>
        <taxon>Apidae</taxon>
        <taxon>Apis</taxon>
    </lineage>
</organism>
<gene>
    <name evidence="1" type="ORF">ACCB06126</name>
</gene>
<accession>V9IFQ5</accession>
<protein>
    <submittedName>
        <fullName evidence="1">Uncharacterized protein</fullName>
    </submittedName>
</protein>
<name>V9IFQ5_APICE</name>
<evidence type="ECO:0000313" key="1">
    <source>
        <dbReference type="EMBL" id="AEY59915.1"/>
    </source>
</evidence>